<evidence type="ECO:0000313" key="1">
    <source>
        <dbReference type="EMBL" id="ELP29705.1"/>
    </source>
</evidence>
<organism evidence="1 2">
    <name type="scientific">Rhodopirellula baltica SWK14</name>
    <dbReference type="NCBI Taxonomy" id="993516"/>
    <lineage>
        <taxon>Bacteria</taxon>
        <taxon>Pseudomonadati</taxon>
        <taxon>Planctomycetota</taxon>
        <taxon>Planctomycetia</taxon>
        <taxon>Pirellulales</taxon>
        <taxon>Pirellulaceae</taxon>
        <taxon>Rhodopirellula</taxon>
    </lineage>
</organism>
<comment type="caution">
    <text evidence="1">The sequence shown here is derived from an EMBL/GenBank/DDBJ whole genome shotgun (WGS) entry which is preliminary data.</text>
</comment>
<name>L7C7A7_RHOBT</name>
<sequence length="47" mass="5651">MARPRSAAEPQWRRMPRTELKWKFTVSYRGELNKTHVFCGVKPLCTW</sequence>
<accession>L7C7A7</accession>
<dbReference type="EMBL" id="AMWG01000184">
    <property type="protein sequence ID" value="ELP29705.1"/>
    <property type="molecule type" value="Genomic_DNA"/>
</dbReference>
<protein>
    <submittedName>
        <fullName evidence="1">Uncharacterized protein</fullName>
    </submittedName>
</protein>
<dbReference type="Proteomes" id="UP000010959">
    <property type="component" value="Unassembled WGS sequence"/>
</dbReference>
<gene>
    <name evidence="1" type="ORF">RBSWK_06406</name>
</gene>
<evidence type="ECO:0000313" key="2">
    <source>
        <dbReference type="Proteomes" id="UP000010959"/>
    </source>
</evidence>
<dbReference type="AlphaFoldDB" id="L7C7A7"/>
<proteinExistence type="predicted"/>
<reference evidence="1 2" key="1">
    <citation type="journal article" date="2013" name="Mar. Genomics">
        <title>Expression of sulfatases in Rhodopirellula baltica and the diversity of sulfatases in the genus Rhodopirellula.</title>
        <authorList>
            <person name="Wegner C.E."/>
            <person name="Richter-Heitmann T."/>
            <person name="Klindworth A."/>
            <person name="Klockow C."/>
            <person name="Richter M."/>
            <person name="Achstetter T."/>
            <person name="Glockner F.O."/>
            <person name="Harder J."/>
        </authorList>
    </citation>
    <scope>NUCLEOTIDE SEQUENCE [LARGE SCALE GENOMIC DNA]</scope>
    <source>
        <strain evidence="1 2">SWK14</strain>
    </source>
</reference>